<dbReference type="GO" id="GO:0061702">
    <property type="term" value="C:canonical inflammasome complex"/>
    <property type="evidence" value="ECO:0007669"/>
    <property type="project" value="UniProtKB-SubCell"/>
</dbReference>
<evidence type="ECO:0000256" key="23">
    <source>
        <dbReference type="ARBA" id="ARBA00023128"/>
    </source>
</evidence>
<dbReference type="GO" id="GO:0000139">
    <property type="term" value="C:Golgi membrane"/>
    <property type="evidence" value="ECO:0007669"/>
    <property type="project" value="UniProtKB-SubCell"/>
</dbReference>
<keyword evidence="9" id="KW-0963">Cytoplasm</keyword>
<evidence type="ECO:0000256" key="3">
    <source>
        <dbReference type="ARBA" id="ARBA00004173"/>
    </source>
</evidence>
<dbReference type="SMART" id="SM01289">
    <property type="entry name" value="PYRIN"/>
    <property type="match status" value="1"/>
</dbReference>
<keyword evidence="32" id="KW-0449">Lipoprotein</keyword>
<evidence type="ECO:0000259" key="37">
    <source>
        <dbReference type="PROSITE" id="PS50837"/>
    </source>
</evidence>
<keyword evidence="11" id="KW-0964">Secreted</keyword>
<dbReference type="Gene3D" id="3.80.10.10">
    <property type="entry name" value="Ribonuclease Inhibitor"/>
    <property type="match status" value="1"/>
</dbReference>
<dbReference type="SMART" id="SM00368">
    <property type="entry name" value="LRR_RI"/>
    <property type="match status" value="3"/>
</dbReference>
<evidence type="ECO:0000256" key="19">
    <source>
        <dbReference type="ARBA" id="ARBA00022843"/>
    </source>
</evidence>
<dbReference type="PROSITE" id="PS50837">
    <property type="entry name" value="NACHT"/>
    <property type="match status" value="1"/>
</dbReference>
<dbReference type="GO" id="GO:0045087">
    <property type="term" value="P:innate immune response"/>
    <property type="evidence" value="ECO:0007669"/>
    <property type="project" value="UniProtKB-KW"/>
</dbReference>
<dbReference type="InterPro" id="IPR050637">
    <property type="entry name" value="NLRP_innate_immun_reg"/>
</dbReference>
<comment type="function">
    <text evidence="34">Independently of inflammasome activation, regulates the differentiation of T helper 2 (Th2) cells and has a role in Th2 cell-dependent asthma and tumor growth. During Th2 differentiation, required for optimal IRF4 binding to IL4 promoter and for IRF4-dependent IL4 transcription. Binds to the consensus DNA sequence 5'-GRRGGNRGAG-3'. May also participate in the transcription of IL5, IL13, GATA3, CCR3, CCR4 and MAF.</text>
</comment>
<dbReference type="SUPFAM" id="SSF52540">
    <property type="entry name" value="P-loop containing nucleoside triphosphate hydrolases"/>
    <property type="match status" value="1"/>
</dbReference>
<evidence type="ECO:0000256" key="33">
    <source>
        <dbReference type="ARBA" id="ARBA00040040"/>
    </source>
</evidence>
<dbReference type="InterPro" id="IPR029495">
    <property type="entry name" value="NACHT-assoc"/>
</dbReference>
<evidence type="ECO:0000256" key="24">
    <source>
        <dbReference type="ARBA" id="ARBA00023136"/>
    </source>
</evidence>
<evidence type="ECO:0000256" key="9">
    <source>
        <dbReference type="ARBA" id="ARBA00022490"/>
    </source>
</evidence>
<evidence type="ECO:0000256" key="29">
    <source>
        <dbReference type="ARBA" id="ARBA00023212"/>
    </source>
</evidence>
<dbReference type="Pfam" id="PF17779">
    <property type="entry name" value="WHD_NOD2"/>
    <property type="match status" value="1"/>
</dbReference>
<keyword evidence="22" id="KW-0333">Golgi apparatus</keyword>
<keyword evidence="23" id="KW-0496">Mitochondrion</keyword>
<keyword evidence="14" id="KW-0677">Repeat</keyword>
<dbReference type="Pfam" id="PF05729">
    <property type="entry name" value="NACHT"/>
    <property type="match status" value="1"/>
</dbReference>
<keyword evidence="19" id="KW-0832">Ubl conjugation</keyword>
<evidence type="ECO:0000313" key="39">
    <source>
        <dbReference type="Proteomes" id="UP001142489"/>
    </source>
</evidence>
<keyword evidence="21" id="KW-0805">Transcription regulation</keyword>
<dbReference type="InterPro" id="IPR004020">
    <property type="entry name" value="DAPIN"/>
</dbReference>
<evidence type="ECO:0000256" key="18">
    <source>
        <dbReference type="ARBA" id="ARBA00022840"/>
    </source>
</evidence>
<keyword evidence="10" id="KW-1017">Isopeptide bond</keyword>
<dbReference type="GO" id="GO:0005783">
    <property type="term" value="C:endoplasmic reticulum"/>
    <property type="evidence" value="ECO:0007669"/>
    <property type="project" value="UniProtKB-SubCell"/>
</dbReference>
<keyword evidence="17" id="KW-0256">Endoplasmic reticulum</keyword>
<evidence type="ECO:0000256" key="8">
    <source>
        <dbReference type="ARBA" id="ARBA00008665"/>
    </source>
</evidence>
<dbReference type="GO" id="GO:0005576">
    <property type="term" value="C:extracellular region"/>
    <property type="evidence" value="ECO:0007669"/>
    <property type="project" value="UniProtKB-SubCell"/>
</dbReference>
<dbReference type="GO" id="GO:0005524">
    <property type="term" value="F:ATP binding"/>
    <property type="evidence" value="ECO:0007669"/>
    <property type="project" value="UniProtKB-KW"/>
</dbReference>
<proteinExistence type="inferred from homology"/>
<evidence type="ECO:0000256" key="4">
    <source>
        <dbReference type="ARBA" id="ARBA00004240"/>
    </source>
</evidence>
<keyword evidence="15" id="KW-0547">Nucleotide-binding</keyword>
<evidence type="ECO:0000256" key="5">
    <source>
        <dbReference type="ARBA" id="ARBA00004267"/>
    </source>
</evidence>
<dbReference type="InterPro" id="IPR001611">
    <property type="entry name" value="Leu-rich_rpt"/>
</dbReference>
<evidence type="ECO:0000259" key="36">
    <source>
        <dbReference type="PROSITE" id="PS50824"/>
    </source>
</evidence>
<dbReference type="InterPro" id="IPR041075">
    <property type="entry name" value="NOD1/2_WH"/>
</dbReference>
<dbReference type="AlphaFoldDB" id="A0A9Q0XJ08"/>
<evidence type="ECO:0000256" key="14">
    <source>
        <dbReference type="ARBA" id="ARBA00022737"/>
    </source>
</evidence>
<organism evidence="38 39">
    <name type="scientific">Phrynocephalus forsythii</name>
    <dbReference type="NCBI Taxonomy" id="171643"/>
    <lineage>
        <taxon>Eukaryota</taxon>
        <taxon>Metazoa</taxon>
        <taxon>Chordata</taxon>
        <taxon>Craniata</taxon>
        <taxon>Vertebrata</taxon>
        <taxon>Euteleostomi</taxon>
        <taxon>Lepidosauria</taxon>
        <taxon>Squamata</taxon>
        <taxon>Bifurcata</taxon>
        <taxon>Unidentata</taxon>
        <taxon>Episquamata</taxon>
        <taxon>Toxicofera</taxon>
        <taxon>Iguania</taxon>
        <taxon>Acrodonta</taxon>
        <taxon>Agamidae</taxon>
        <taxon>Agaminae</taxon>
        <taxon>Phrynocephalus</taxon>
    </lineage>
</organism>
<keyword evidence="30" id="KW-1271">Inflammasome</keyword>
<comment type="caution">
    <text evidence="38">The sequence shown here is derived from an EMBL/GenBank/DDBJ whole genome shotgun (WGS) entry which is preliminary data.</text>
</comment>
<dbReference type="Pfam" id="PF14484">
    <property type="entry name" value="FISNA"/>
    <property type="match status" value="1"/>
</dbReference>
<keyword evidence="39" id="KW-1185">Reference proteome</keyword>
<comment type="similarity">
    <text evidence="8">Belongs to the NLRP family.</text>
</comment>
<evidence type="ECO:0000256" key="7">
    <source>
        <dbReference type="ARBA" id="ARBA00004613"/>
    </source>
</evidence>
<dbReference type="GO" id="GO:0006954">
    <property type="term" value="P:inflammatory response"/>
    <property type="evidence" value="ECO:0007669"/>
    <property type="project" value="UniProtKB-KW"/>
</dbReference>
<evidence type="ECO:0000256" key="17">
    <source>
        <dbReference type="ARBA" id="ARBA00022824"/>
    </source>
</evidence>
<evidence type="ECO:0000256" key="25">
    <source>
        <dbReference type="ARBA" id="ARBA00023139"/>
    </source>
</evidence>
<evidence type="ECO:0000256" key="31">
    <source>
        <dbReference type="ARBA" id="ARBA00023242"/>
    </source>
</evidence>
<dbReference type="SMART" id="SM01288">
    <property type="entry name" value="FISNA"/>
    <property type="match status" value="1"/>
</dbReference>
<dbReference type="Pfam" id="PF02758">
    <property type="entry name" value="PYRIN"/>
    <property type="match status" value="1"/>
</dbReference>
<evidence type="ECO:0000256" key="22">
    <source>
        <dbReference type="ARBA" id="ARBA00023034"/>
    </source>
</evidence>
<dbReference type="InterPro" id="IPR041267">
    <property type="entry name" value="NLRP_HD2"/>
</dbReference>
<evidence type="ECO:0000256" key="16">
    <source>
        <dbReference type="ARBA" id="ARBA00022801"/>
    </source>
</evidence>
<keyword evidence="18" id="KW-0067">ATP-binding</keyword>
<sequence>MASGRPTMQDLMLDALEDLVEEEFKIFKFKLRTIATPGRRNIPIGRLEKADHQLLVEHLIEYYEDKAPAIMVTVFEDIGLKYNASKLTKVLEKHIQGYKKKYAETVMEEYKLIEDRSSLLGESVPLNSRYAELLIIRKHRPQEKRELELTAMGKLHMATLDISSRDYSPTNIESLFTPHESGRPSRTVMLQGPAGIGKTMTVKKIMLSWAAGELYANMFDYVFCIRCREVRFAKEDTSLAGLIVQRCQDMYAPVKEILANPEKLLFIIEDFDELCGFLEAAEADFCDDPYSKAPIEGILRSLLAKILLPKSFLLVTTRPSAAEKLQECLEFPMFTEILGFSEKSRREYLFKFFEDERKAIKALRFIENTWAVSTICFLPMVCWIICCIIQVELEMEDEIADTLDTTTNVFVQFCHHLLQHNSKAGKMSPLNELKKLCSLARAGVQAQKIWFEEEDLKQHSLDASALKDLFLDRRTFQKGIGRCSLYSFLHFCFQEFFAAMWYILQEEPVQELERSTADLRRLLVENEQPDNKHLLIVRFIFGLSSEKVRAFLEQTLQCKTSDLAKPILLQRAEEVAVEEPRQKGYRLLRFLHCLFETQEAEFPKRVMPYFKNIDLSFKTLSVLDCRALAFCLLNGTVEDHVIDLTFCQLRSYHIRALAPGINHCTTLDLGSNKLGDTGARVFCGILRGISCNLTTLNLRKNYLTDRCAQELCAVLSTSPKLELLNLQDNLFTKESVPFLQHLMETCTSLTFIYLDENNFGERGRNRLRKQEKSINKSGRRFSLWV</sequence>
<evidence type="ECO:0000256" key="2">
    <source>
        <dbReference type="ARBA" id="ARBA00004123"/>
    </source>
</evidence>
<dbReference type="PROSITE" id="PS50824">
    <property type="entry name" value="DAPIN"/>
    <property type="match status" value="1"/>
</dbReference>
<name>A0A9Q0XJ08_9SAUR</name>
<dbReference type="EMBL" id="JAPFRF010000011">
    <property type="protein sequence ID" value="KAJ7316642.1"/>
    <property type="molecule type" value="Genomic_DNA"/>
</dbReference>
<evidence type="ECO:0000256" key="15">
    <source>
        <dbReference type="ARBA" id="ARBA00022741"/>
    </source>
</evidence>
<evidence type="ECO:0000256" key="26">
    <source>
        <dbReference type="ARBA" id="ARBA00023159"/>
    </source>
</evidence>
<keyword evidence="24" id="KW-0472">Membrane</keyword>
<evidence type="ECO:0000256" key="1">
    <source>
        <dbReference type="ARBA" id="ARBA00004110"/>
    </source>
</evidence>
<evidence type="ECO:0000256" key="32">
    <source>
        <dbReference type="ARBA" id="ARBA00023288"/>
    </source>
</evidence>
<dbReference type="Pfam" id="PF13516">
    <property type="entry name" value="LRR_6"/>
    <property type="match status" value="1"/>
</dbReference>
<keyword evidence="25" id="KW-0564">Palmitate</keyword>
<keyword evidence="20" id="KW-0391">Immunity</keyword>
<evidence type="ECO:0000256" key="12">
    <source>
        <dbReference type="ARBA" id="ARBA00022553"/>
    </source>
</evidence>
<keyword evidence="29" id="KW-0206">Cytoskeleton</keyword>
<dbReference type="PANTHER" id="PTHR45690:SF19">
    <property type="entry name" value="NACHT, LRR AND PYD DOMAINS-CONTAINING PROTEIN 3"/>
    <property type="match status" value="1"/>
</dbReference>
<dbReference type="InterPro" id="IPR027417">
    <property type="entry name" value="P-loop_NTPase"/>
</dbReference>
<dbReference type="InterPro" id="IPR011029">
    <property type="entry name" value="DEATH-like_dom_sf"/>
</dbReference>
<dbReference type="Gene3D" id="1.10.533.10">
    <property type="entry name" value="Death Domain, Fas"/>
    <property type="match status" value="1"/>
</dbReference>
<keyword evidence="26" id="KW-0010">Activator</keyword>
<accession>A0A9Q0XJ08</accession>
<dbReference type="Gene3D" id="3.40.50.300">
    <property type="entry name" value="P-loop containing nucleotide triphosphate hydrolases"/>
    <property type="match status" value="1"/>
</dbReference>
<dbReference type="Pfam" id="PF17776">
    <property type="entry name" value="NLRC4_HD2"/>
    <property type="match status" value="1"/>
</dbReference>
<dbReference type="OrthoDB" id="120976at2759"/>
<dbReference type="CDD" id="cd08321">
    <property type="entry name" value="Pyrin_ASC-like"/>
    <property type="match status" value="1"/>
</dbReference>
<evidence type="ECO:0000256" key="34">
    <source>
        <dbReference type="ARBA" id="ARBA00045987"/>
    </source>
</evidence>
<dbReference type="SUPFAM" id="SSF47986">
    <property type="entry name" value="DEATH domain"/>
    <property type="match status" value="1"/>
</dbReference>
<comment type="catalytic activity">
    <reaction evidence="35">
        <text>ATP + H2O = ADP + phosphate + H(+)</text>
        <dbReference type="Rhea" id="RHEA:13065"/>
        <dbReference type="ChEBI" id="CHEBI:15377"/>
        <dbReference type="ChEBI" id="CHEBI:15378"/>
        <dbReference type="ChEBI" id="CHEBI:30616"/>
        <dbReference type="ChEBI" id="CHEBI:43474"/>
        <dbReference type="ChEBI" id="CHEBI:456216"/>
    </reaction>
    <physiologicalReaction direction="left-to-right" evidence="35">
        <dbReference type="Rhea" id="RHEA:13066"/>
    </physiologicalReaction>
</comment>
<keyword evidence="31" id="KW-0539">Nucleus</keyword>
<keyword evidence="16" id="KW-0378">Hydrolase</keyword>
<evidence type="ECO:0000256" key="21">
    <source>
        <dbReference type="ARBA" id="ARBA00023015"/>
    </source>
</evidence>
<dbReference type="InterPro" id="IPR007111">
    <property type="entry name" value="NACHT_NTPase"/>
</dbReference>
<gene>
    <name evidence="38" type="ORF">JRQ81_002804</name>
</gene>
<dbReference type="GO" id="GO:0016787">
    <property type="term" value="F:hydrolase activity"/>
    <property type="evidence" value="ECO:0007669"/>
    <property type="project" value="UniProtKB-KW"/>
</dbReference>
<evidence type="ECO:0000313" key="38">
    <source>
        <dbReference type="EMBL" id="KAJ7316642.1"/>
    </source>
</evidence>
<comment type="subcellular location">
    <subcellularLocation>
        <location evidence="5">Cytoplasm</location>
        <location evidence="5">Cytoskeleton</location>
        <location evidence="5">Microtubule organizing center</location>
    </subcellularLocation>
    <subcellularLocation>
        <location evidence="4">Endoplasmic reticulum</location>
    </subcellularLocation>
    <subcellularLocation>
        <location evidence="6">Golgi apparatus membrane</location>
    </subcellularLocation>
    <subcellularLocation>
        <location evidence="1">Inflammasome</location>
    </subcellularLocation>
    <subcellularLocation>
        <location evidence="3">Mitochondrion</location>
    </subcellularLocation>
    <subcellularLocation>
        <location evidence="2">Nucleus</location>
    </subcellularLocation>
    <subcellularLocation>
        <location evidence="7">Secreted</location>
    </subcellularLocation>
</comment>
<evidence type="ECO:0000256" key="11">
    <source>
        <dbReference type="ARBA" id="ARBA00022525"/>
    </source>
</evidence>
<dbReference type="GO" id="GO:0005634">
    <property type="term" value="C:nucleus"/>
    <property type="evidence" value="ECO:0007669"/>
    <property type="project" value="UniProtKB-SubCell"/>
</dbReference>
<evidence type="ECO:0000256" key="6">
    <source>
        <dbReference type="ARBA" id="ARBA00004394"/>
    </source>
</evidence>
<evidence type="ECO:0000256" key="30">
    <source>
        <dbReference type="ARBA" id="ARBA00023233"/>
    </source>
</evidence>
<dbReference type="PANTHER" id="PTHR45690">
    <property type="entry name" value="NACHT, LRR AND PYD DOMAINS-CONTAINING PROTEIN 12"/>
    <property type="match status" value="1"/>
</dbReference>
<evidence type="ECO:0000256" key="28">
    <source>
        <dbReference type="ARBA" id="ARBA00023198"/>
    </source>
</evidence>
<dbReference type="SUPFAM" id="SSF52047">
    <property type="entry name" value="RNI-like"/>
    <property type="match status" value="1"/>
</dbReference>
<keyword evidence="28" id="KW-0395">Inflammatory response</keyword>
<evidence type="ECO:0000256" key="35">
    <source>
        <dbReference type="ARBA" id="ARBA00048778"/>
    </source>
</evidence>
<reference evidence="38" key="1">
    <citation type="journal article" date="2023" name="DNA Res.">
        <title>Chromosome-level genome assembly of Phrynocephalus forsythii using third-generation DNA sequencing and Hi-C analysis.</title>
        <authorList>
            <person name="Qi Y."/>
            <person name="Zhao W."/>
            <person name="Zhao Y."/>
            <person name="Niu C."/>
            <person name="Cao S."/>
            <person name="Zhang Y."/>
        </authorList>
    </citation>
    <scope>NUCLEOTIDE SEQUENCE</scope>
    <source>
        <tissue evidence="38">Muscle</tissue>
    </source>
</reference>
<evidence type="ECO:0000256" key="13">
    <source>
        <dbReference type="ARBA" id="ARBA00022588"/>
    </source>
</evidence>
<evidence type="ECO:0000256" key="27">
    <source>
        <dbReference type="ARBA" id="ARBA00023163"/>
    </source>
</evidence>
<evidence type="ECO:0000256" key="20">
    <source>
        <dbReference type="ARBA" id="ARBA00022859"/>
    </source>
</evidence>
<protein>
    <recommendedName>
        <fullName evidence="33">NACHT, LRR and PYD domains-containing protein 3</fullName>
    </recommendedName>
</protein>
<feature type="domain" description="Pyrin" evidence="36">
    <location>
        <begin position="1"/>
        <end position="93"/>
    </location>
</feature>
<evidence type="ECO:0000256" key="10">
    <source>
        <dbReference type="ARBA" id="ARBA00022499"/>
    </source>
</evidence>
<dbReference type="InterPro" id="IPR032675">
    <property type="entry name" value="LRR_dom_sf"/>
</dbReference>
<keyword evidence="27" id="KW-0804">Transcription</keyword>
<feature type="domain" description="NACHT" evidence="37">
    <location>
        <begin position="186"/>
        <end position="386"/>
    </location>
</feature>
<keyword evidence="13" id="KW-0399">Innate immunity</keyword>
<dbReference type="GO" id="GO:0005739">
    <property type="term" value="C:mitochondrion"/>
    <property type="evidence" value="ECO:0007669"/>
    <property type="project" value="UniProtKB-SubCell"/>
</dbReference>
<dbReference type="Proteomes" id="UP001142489">
    <property type="component" value="Unassembled WGS sequence"/>
</dbReference>
<dbReference type="GO" id="GO:0005815">
    <property type="term" value="C:microtubule organizing center"/>
    <property type="evidence" value="ECO:0007669"/>
    <property type="project" value="UniProtKB-SubCell"/>
</dbReference>
<keyword evidence="12" id="KW-0597">Phosphoprotein</keyword>